<keyword evidence="1" id="KW-0812">Transmembrane</keyword>
<proteinExistence type="predicted"/>
<feature type="transmembrane region" description="Helical" evidence="1">
    <location>
        <begin position="209"/>
        <end position="228"/>
    </location>
</feature>
<protein>
    <submittedName>
        <fullName evidence="2">7TM protein involved in diverse intracellular signaling</fullName>
    </submittedName>
</protein>
<evidence type="ECO:0000313" key="3">
    <source>
        <dbReference type="Proteomes" id="UP000295518"/>
    </source>
</evidence>
<sequence>MFTGNLRNLIYSYLWTIFALLIIYYFILIINYSVLFFKSKKWFIASNNSAISKHEFLAISMSVLFSIMRTNLFEYIFIGMLLIFFIYRLILIIANKKDKQLLSYFSRLIPLFITCMLLVFILKFNNGFSFANDPIFKMTTYIIILTLLIGGYIFFLKKFKDSSNLEWKLTKIFISFLLIAFMGFIIVIIVSGFVIYYAQNQNNTMMLNIIANIILFSFMFLLFIVSIADITIKWTLKKPIIAIG</sequence>
<name>A0A4R6IC25_9MOLU</name>
<accession>A0A4R6IC25</accession>
<reference evidence="2 3" key="1">
    <citation type="submission" date="2019-03" db="EMBL/GenBank/DDBJ databases">
        <title>Genomic Encyclopedia of Archaeal and Bacterial Type Strains, Phase II (KMG-II): from individual species to whole genera.</title>
        <authorList>
            <person name="Goeker M."/>
        </authorList>
    </citation>
    <scope>NUCLEOTIDE SEQUENCE [LARGE SCALE GENOMIC DNA]</scope>
    <source>
        <strain evidence="2 3">ATCC 700618</strain>
    </source>
</reference>
<organism evidence="2 3">
    <name type="scientific">Mycoplasma testudineum</name>
    <dbReference type="NCBI Taxonomy" id="244584"/>
    <lineage>
        <taxon>Bacteria</taxon>
        <taxon>Bacillati</taxon>
        <taxon>Mycoplasmatota</taxon>
        <taxon>Mollicutes</taxon>
        <taxon>Mycoplasmataceae</taxon>
        <taxon>Mycoplasma</taxon>
    </lineage>
</organism>
<feature type="transmembrane region" description="Helical" evidence="1">
    <location>
        <begin position="134"/>
        <end position="155"/>
    </location>
</feature>
<evidence type="ECO:0000256" key="1">
    <source>
        <dbReference type="SAM" id="Phobius"/>
    </source>
</evidence>
<feature type="transmembrane region" description="Helical" evidence="1">
    <location>
        <begin position="75"/>
        <end position="94"/>
    </location>
</feature>
<feature type="transmembrane region" description="Helical" evidence="1">
    <location>
        <begin position="12"/>
        <end position="37"/>
    </location>
</feature>
<gene>
    <name evidence="2" type="ORF">EI74_0750</name>
</gene>
<keyword evidence="3" id="KW-1185">Reference proteome</keyword>
<evidence type="ECO:0000313" key="2">
    <source>
        <dbReference type="EMBL" id="TDO19107.1"/>
    </source>
</evidence>
<keyword evidence="1" id="KW-0472">Membrane</keyword>
<dbReference type="Proteomes" id="UP000295518">
    <property type="component" value="Unassembled WGS sequence"/>
</dbReference>
<dbReference type="AlphaFoldDB" id="A0A4R6IC25"/>
<comment type="caution">
    <text evidence="2">The sequence shown here is derived from an EMBL/GenBank/DDBJ whole genome shotgun (WGS) entry which is preliminary data.</text>
</comment>
<feature type="transmembrane region" description="Helical" evidence="1">
    <location>
        <begin position="176"/>
        <end position="197"/>
    </location>
</feature>
<feature type="transmembrane region" description="Helical" evidence="1">
    <location>
        <begin position="101"/>
        <end position="122"/>
    </location>
</feature>
<dbReference type="EMBL" id="SNWN01000015">
    <property type="protein sequence ID" value="TDO19107.1"/>
    <property type="molecule type" value="Genomic_DNA"/>
</dbReference>
<keyword evidence="1" id="KW-1133">Transmembrane helix</keyword>